<accession>A0A6L7GGA9</accession>
<name>A0A6L7GGA9_9SPHN</name>
<dbReference type="Proteomes" id="UP000473531">
    <property type="component" value="Unassembled WGS sequence"/>
</dbReference>
<proteinExistence type="predicted"/>
<feature type="transmembrane region" description="Helical" evidence="1">
    <location>
        <begin position="125"/>
        <end position="146"/>
    </location>
</feature>
<feature type="transmembrane region" description="Helical" evidence="1">
    <location>
        <begin position="202"/>
        <end position="227"/>
    </location>
</feature>
<feature type="transmembrane region" description="Helical" evidence="1">
    <location>
        <begin position="99"/>
        <end position="119"/>
    </location>
</feature>
<protein>
    <submittedName>
        <fullName evidence="2">Uncharacterized protein</fullName>
    </submittedName>
</protein>
<reference evidence="2 3" key="1">
    <citation type="submission" date="2019-12" db="EMBL/GenBank/DDBJ databases">
        <title>Genomic-based taxomic classification of the family Erythrobacteraceae.</title>
        <authorList>
            <person name="Xu L."/>
        </authorList>
    </citation>
    <scope>NUCLEOTIDE SEQUENCE [LARGE SCALE GENOMIC DNA]</scope>
    <source>
        <strain evidence="2 3">KCTC 52259</strain>
    </source>
</reference>
<gene>
    <name evidence="2" type="ORF">GRI44_09345</name>
</gene>
<keyword evidence="1" id="KW-0812">Transmembrane</keyword>
<evidence type="ECO:0000256" key="1">
    <source>
        <dbReference type="SAM" id="Phobius"/>
    </source>
</evidence>
<evidence type="ECO:0000313" key="2">
    <source>
        <dbReference type="EMBL" id="MXP14949.1"/>
    </source>
</evidence>
<keyword evidence="1" id="KW-0472">Membrane</keyword>
<organism evidence="2 3">
    <name type="scientific">Allopontixanthobacter confluentis</name>
    <dbReference type="NCBI Taxonomy" id="1849021"/>
    <lineage>
        <taxon>Bacteria</taxon>
        <taxon>Pseudomonadati</taxon>
        <taxon>Pseudomonadota</taxon>
        <taxon>Alphaproteobacteria</taxon>
        <taxon>Sphingomonadales</taxon>
        <taxon>Erythrobacteraceae</taxon>
        <taxon>Allopontixanthobacter</taxon>
    </lineage>
</organism>
<sequence length="235" mass="25557">MRFWGGLKYTYRESWAFLWACPLLALIPVLAEFAQHAAEMHLGMYASLEAAQAAEDDPLRMAFGFIKTFALSLPGYWVIRYLAGNRDTQAARSFDRRSVTLYAVVMLFNSALVAIQLFVLPRSGAALIAGMVGGLLITPLLLRWFVAAPLGIFISPAASARVMLPQVPFAIAFSLAVMLPLMVPHYALGAAAIFAPAYVLKWAILIADSLLVGWMAAAMMAGSWALATRKMPITA</sequence>
<dbReference type="EMBL" id="WTYU01000002">
    <property type="protein sequence ID" value="MXP14949.1"/>
    <property type="molecule type" value="Genomic_DNA"/>
</dbReference>
<dbReference type="RefSeq" id="WP_160601546.1">
    <property type="nucleotide sequence ID" value="NZ_WTYU01000002.1"/>
</dbReference>
<feature type="transmembrane region" description="Helical" evidence="1">
    <location>
        <begin position="61"/>
        <end position="79"/>
    </location>
</feature>
<dbReference type="OrthoDB" id="7426493at2"/>
<dbReference type="AlphaFoldDB" id="A0A6L7GGA9"/>
<evidence type="ECO:0000313" key="3">
    <source>
        <dbReference type="Proteomes" id="UP000473531"/>
    </source>
</evidence>
<feature type="transmembrane region" description="Helical" evidence="1">
    <location>
        <begin position="167"/>
        <end position="196"/>
    </location>
</feature>
<comment type="caution">
    <text evidence="2">The sequence shown here is derived from an EMBL/GenBank/DDBJ whole genome shotgun (WGS) entry which is preliminary data.</text>
</comment>
<keyword evidence="3" id="KW-1185">Reference proteome</keyword>
<keyword evidence="1" id="KW-1133">Transmembrane helix</keyword>